<gene>
    <name evidence="3" type="ORF">GCM10010446_02420</name>
</gene>
<dbReference type="RefSeq" id="WP_344489148.1">
    <property type="nucleotide sequence ID" value="NZ_BAAAUD010000005.1"/>
</dbReference>
<keyword evidence="4" id="KW-1185">Reference proteome</keyword>
<sequence length="72" mass="7132">MYKILLRSALAVAFSAAVAFGALGGSGVMESPLDTGWGKAQPAGPPDTGWGNVQAEGPSDTGWGVAPAKTDA</sequence>
<evidence type="ECO:0000313" key="4">
    <source>
        <dbReference type="Proteomes" id="UP001500403"/>
    </source>
</evidence>
<proteinExistence type="predicted"/>
<organism evidence="3 4">
    <name type="scientific">Streptomyces enissocaesilis</name>
    <dbReference type="NCBI Taxonomy" id="332589"/>
    <lineage>
        <taxon>Bacteria</taxon>
        <taxon>Bacillati</taxon>
        <taxon>Actinomycetota</taxon>
        <taxon>Actinomycetes</taxon>
        <taxon>Kitasatosporales</taxon>
        <taxon>Streptomycetaceae</taxon>
        <taxon>Streptomyces</taxon>
        <taxon>Streptomyces rochei group</taxon>
    </lineage>
</organism>
<protein>
    <submittedName>
        <fullName evidence="3">Uncharacterized protein</fullName>
    </submittedName>
</protein>
<accession>A0ABP6J5E2</accession>
<feature type="chain" id="PRO_5046414454" evidence="2">
    <location>
        <begin position="25"/>
        <end position="72"/>
    </location>
</feature>
<dbReference type="Proteomes" id="UP001500403">
    <property type="component" value="Unassembled WGS sequence"/>
</dbReference>
<keyword evidence="2" id="KW-0732">Signal</keyword>
<evidence type="ECO:0000256" key="2">
    <source>
        <dbReference type="SAM" id="SignalP"/>
    </source>
</evidence>
<evidence type="ECO:0000256" key="1">
    <source>
        <dbReference type="SAM" id="MobiDB-lite"/>
    </source>
</evidence>
<feature type="region of interest" description="Disordered" evidence="1">
    <location>
        <begin position="31"/>
        <end position="72"/>
    </location>
</feature>
<dbReference type="EMBL" id="BAAAUD010000005">
    <property type="protein sequence ID" value="GAA2921894.1"/>
    <property type="molecule type" value="Genomic_DNA"/>
</dbReference>
<name>A0ABP6J5E2_9ACTN</name>
<comment type="caution">
    <text evidence="3">The sequence shown here is derived from an EMBL/GenBank/DDBJ whole genome shotgun (WGS) entry which is preliminary data.</text>
</comment>
<feature type="signal peptide" evidence="2">
    <location>
        <begin position="1"/>
        <end position="24"/>
    </location>
</feature>
<evidence type="ECO:0000313" key="3">
    <source>
        <dbReference type="EMBL" id="GAA2921894.1"/>
    </source>
</evidence>
<reference evidence="4" key="1">
    <citation type="journal article" date="2019" name="Int. J. Syst. Evol. Microbiol.">
        <title>The Global Catalogue of Microorganisms (GCM) 10K type strain sequencing project: providing services to taxonomists for standard genome sequencing and annotation.</title>
        <authorList>
            <consortium name="The Broad Institute Genomics Platform"/>
            <consortium name="The Broad Institute Genome Sequencing Center for Infectious Disease"/>
            <person name="Wu L."/>
            <person name="Ma J."/>
        </authorList>
    </citation>
    <scope>NUCLEOTIDE SEQUENCE [LARGE SCALE GENOMIC DNA]</scope>
    <source>
        <strain evidence="4">JCM 9088</strain>
    </source>
</reference>